<evidence type="ECO:0000256" key="2">
    <source>
        <dbReference type="SAM" id="Phobius"/>
    </source>
</evidence>
<name>A0A521BV22_SACCC</name>
<reference evidence="5 6" key="1">
    <citation type="submission" date="2017-05" db="EMBL/GenBank/DDBJ databases">
        <authorList>
            <person name="Varghese N."/>
            <person name="Submissions S."/>
        </authorList>
    </citation>
    <scope>NUCLEOTIDE SEQUENCE [LARGE SCALE GENOMIC DNA]</scope>
    <source>
        <strain evidence="5 6">DSM 27040</strain>
    </source>
</reference>
<proteinExistence type="predicted"/>
<dbReference type="InterPro" id="IPR011110">
    <property type="entry name" value="Reg_prop"/>
</dbReference>
<evidence type="ECO:0000313" key="6">
    <source>
        <dbReference type="Proteomes" id="UP000319040"/>
    </source>
</evidence>
<gene>
    <name evidence="5" type="ORF">SAMN06265379_102100</name>
</gene>
<dbReference type="GO" id="GO:0000155">
    <property type="term" value="F:phosphorelay sensor kinase activity"/>
    <property type="evidence" value="ECO:0007669"/>
    <property type="project" value="TreeGrafter"/>
</dbReference>
<dbReference type="PANTHER" id="PTHR43547:SF2">
    <property type="entry name" value="HYBRID SIGNAL TRANSDUCTION HISTIDINE KINASE C"/>
    <property type="match status" value="1"/>
</dbReference>
<dbReference type="SUPFAM" id="SSF101898">
    <property type="entry name" value="NHL repeat"/>
    <property type="match status" value="1"/>
</dbReference>
<dbReference type="Pfam" id="PF07494">
    <property type="entry name" value="Reg_prop"/>
    <property type="match status" value="2"/>
</dbReference>
<evidence type="ECO:0000259" key="3">
    <source>
        <dbReference type="Pfam" id="PF07228"/>
    </source>
</evidence>
<dbReference type="Pfam" id="PF07495">
    <property type="entry name" value="Y_Y_Y"/>
    <property type="match status" value="1"/>
</dbReference>
<dbReference type="Pfam" id="PF07228">
    <property type="entry name" value="SpoIIE"/>
    <property type="match status" value="1"/>
</dbReference>
<dbReference type="Gene3D" id="2.60.40.10">
    <property type="entry name" value="Immunoglobulins"/>
    <property type="match status" value="1"/>
</dbReference>
<accession>A0A521BV22</accession>
<dbReference type="InterPro" id="IPR013783">
    <property type="entry name" value="Ig-like_fold"/>
</dbReference>
<dbReference type="Gene3D" id="3.60.40.10">
    <property type="entry name" value="PPM-type phosphatase domain"/>
    <property type="match status" value="1"/>
</dbReference>
<sequence>MKYFINKNMPTASGIGLRIAMDIFKQIVFIVGFLFALPPLICSQSFNFKTFDSDMGLPQNYAYSLAEDLDGYMWIGTGEGLVRYDGIDFITYTQNDSLASDFVRSLFVDKDGVLWVGHNNGTLSYYKNGAFSTILPAEKASSPIEDITQDKLGNIWATVQNNGLLRIDPEKNITSFFQENLFADKLYYSVEAPNPFNILIGTAEGLMHLHLDEKGQAKSLSTVTSIPPTKINTIVKRRAIDNEYWIATEDQGFYKYRFNKGTTTHYASNNLCVKFNIEYESIHDIYEEQDGNLLLATWGKGVIKLFLDARTQSFVQSFNFSTENGLNHDYIKDIWGDREGNLWFATYGGGVSLLLDDSFVHYKLQDIGFKMSKAKSVMATSGNLWIGLNNGVLRTDPFCFSDHEYYDSPLGVPNDEIIAIHYDKDSTLWLASFSSGLFYREKDKLQFTKYKFIKGVKDPVLNDMAVLNQHIYLATTDGFYNVNLKTKEASLLTTREKLPHNNINFVYIDKQKNIWIGPKSSGICRVDSNEIEVHRLWQAPLDISGMTSDAEGNFWLATMGKGVMKYNQDSIIQIIDINDGLTKNYCYDIVCDKNQKLWVAHWPGISTINLKNNQIKKYDFNDQMGGDFYKLWEDQENNIWFASSNGIIKYIPDRDKINLTPPKINLNSIKISGEPYPLDQAIKLPYPYNKKYSKLRFDFTGISFKDPNAVTYQYKLETKGEDQSDWVDIGNTKFREYEFLPDGEYKLKIRAFNGDGIASITPITVPIEIASPVWKKYWFYLLLITFIGLLFYWIVKLRERQLRLQKEELEREVDLQTVILRKQKNEIERKNIDITASINYAKRIQSSILPPISALKDTFNESFIFFAPRDIVSGDFYWYTKHKDKFILCCADCTGHGVPGAFMSMIGTTLLNDINKRGDIASPADILEKLDSNINTLLQQDNENNAPDGMDISVIEINLKSKKVRLASAKRPVFLYINKTLTTYNGTRRSIGDDKVAEKTKFVNYEYDCSKGDSVYLFTDGYTDQFGGPKGKKMMKVGVTKLLQKIHEKPMDKQGELIGDYFNNWKGDLDQIDDVLFMGVRL</sequence>
<dbReference type="Gene3D" id="2.130.10.10">
    <property type="entry name" value="YVTN repeat-like/Quinoprotein amine dehydrogenase"/>
    <property type="match status" value="3"/>
</dbReference>
<evidence type="ECO:0000256" key="1">
    <source>
        <dbReference type="ARBA" id="ARBA00022553"/>
    </source>
</evidence>
<evidence type="ECO:0000259" key="4">
    <source>
        <dbReference type="Pfam" id="PF07495"/>
    </source>
</evidence>
<dbReference type="InterPro" id="IPR011123">
    <property type="entry name" value="Y_Y_Y"/>
</dbReference>
<keyword evidence="2" id="KW-0812">Transmembrane</keyword>
<dbReference type="InterPro" id="IPR001932">
    <property type="entry name" value="PPM-type_phosphatase-like_dom"/>
</dbReference>
<keyword evidence="6" id="KW-1185">Reference proteome</keyword>
<dbReference type="EMBL" id="FXTB01000002">
    <property type="protein sequence ID" value="SMO50998.1"/>
    <property type="molecule type" value="Genomic_DNA"/>
</dbReference>
<dbReference type="Proteomes" id="UP000319040">
    <property type="component" value="Unassembled WGS sequence"/>
</dbReference>
<feature type="domain" description="Two component regulator three Y" evidence="4">
    <location>
        <begin position="704"/>
        <end position="769"/>
    </location>
</feature>
<feature type="transmembrane region" description="Helical" evidence="2">
    <location>
        <begin position="777"/>
        <end position="795"/>
    </location>
</feature>
<protein>
    <submittedName>
        <fullName evidence="5">Ligand-binding sensor domain-containing protein</fullName>
    </submittedName>
</protein>
<dbReference type="RefSeq" id="WP_246095468.1">
    <property type="nucleotide sequence ID" value="NZ_FXTB01000002.1"/>
</dbReference>
<keyword evidence="2" id="KW-1133">Transmembrane helix</keyword>
<dbReference type="SUPFAM" id="SSF63829">
    <property type="entry name" value="Calcium-dependent phosphotriesterase"/>
    <property type="match status" value="1"/>
</dbReference>
<dbReference type="InterPro" id="IPR003961">
    <property type="entry name" value="FN3_dom"/>
</dbReference>
<keyword evidence="1" id="KW-0597">Phosphoprotein</keyword>
<feature type="domain" description="PPM-type phosphatase" evidence="3">
    <location>
        <begin position="884"/>
        <end position="1081"/>
    </location>
</feature>
<evidence type="ECO:0000313" key="5">
    <source>
        <dbReference type="EMBL" id="SMO50998.1"/>
    </source>
</evidence>
<keyword evidence="2" id="KW-0472">Membrane</keyword>
<dbReference type="PANTHER" id="PTHR43547">
    <property type="entry name" value="TWO-COMPONENT HISTIDINE KINASE"/>
    <property type="match status" value="1"/>
</dbReference>
<dbReference type="AlphaFoldDB" id="A0A521BV22"/>
<dbReference type="InterPro" id="IPR036457">
    <property type="entry name" value="PPM-type-like_dom_sf"/>
</dbReference>
<organism evidence="5 6">
    <name type="scientific">Saccharicrinis carchari</name>
    <dbReference type="NCBI Taxonomy" id="1168039"/>
    <lineage>
        <taxon>Bacteria</taxon>
        <taxon>Pseudomonadati</taxon>
        <taxon>Bacteroidota</taxon>
        <taxon>Bacteroidia</taxon>
        <taxon>Marinilabiliales</taxon>
        <taxon>Marinilabiliaceae</taxon>
        <taxon>Saccharicrinis</taxon>
    </lineage>
</organism>
<dbReference type="InterPro" id="IPR015943">
    <property type="entry name" value="WD40/YVTN_repeat-like_dom_sf"/>
</dbReference>
<dbReference type="CDD" id="cd00063">
    <property type="entry name" value="FN3"/>
    <property type="match status" value="1"/>
</dbReference>